<accession>A0AAN6XSE1</accession>
<evidence type="ECO:0000313" key="2">
    <source>
        <dbReference type="Proteomes" id="UP001303160"/>
    </source>
</evidence>
<comment type="caution">
    <text evidence="1">The sequence shown here is derived from an EMBL/GenBank/DDBJ whole genome shotgun (WGS) entry which is preliminary data.</text>
</comment>
<reference evidence="1" key="2">
    <citation type="submission" date="2023-05" db="EMBL/GenBank/DDBJ databases">
        <authorList>
            <consortium name="Lawrence Berkeley National Laboratory"/>
            <person name="Steindorff A."/>
            <person name="Hensen N."/>
            <person name="Bonometti L."/>
            <person name="Westerberg I."/>
            <person name="Brannstrom I.O."/>
            <person name="Guillou S."/>
            <person name="Cros-Aarteil S."/>
            <person name="Calhoun S."/>
            <person name="Haridas S."/>
            <person name="Kuo A."/>
            <person name="Mondo S."/>
            <person name="Pangilinan J."/>
            <person name="Riley R."/>
            <person name="Labutti K."/>
            <person name="Andreopoulos B."/>
            <person name="Lipzen A."/>
            <person name="Chen C."/>
            <person name="Yanf M."/>
            <person name="Daum C."/>
            <person name="Ng V."/>
            <person name="Clum A."/>
            <person name="Ohm R."/>
            <person name="Martin F."/>
            <person name="Silar P."/>
            <person name="Natvig D."/>
            <person name="Lalanne C."/>
            <person name="Gautier V."/>
            <person name="Ament-Velasquez S.L."/>
            <person name="Kruys A."/>
            <person name="Hutchinson M.I."/>
            <person name="Powell A.J."/>
            <person name="Barry K."/>
            <person name="Miller A.N."/>
            <person name="Grigoriev I.V."/>
            <person name="Debuchy R."/>
            <person name="Gladieux P."/>
            <person name="Thoren M.H."/>
            <person name="Johannesson H."/>
        </authorList>
    </citation>
    <scope>NUCLEOTIDE SEQUENCE</scope>
    <source>
        <strain evidence="1">CBS 315.58</strain>
    </source>
</reference>
<reference evidence="1" key="1">
    <citation type="journal article" date="2023" name="Mol. Phylogenet. Evol.">
        <title>Genome-scale phylogeny and comparative genomics of the fungal order Sordariales.</title>
        <authorList>
            <person name="Hensen N."/>
            <person name="Bonometti L."/>
            <person name="Westerberg I."/>
            <person name="Brannstrom I.O."/>
            <person name="Guillou S."/>
            <person name="Cros-Aarteil S."/>
            <person name="Calhoun S."/>
            <person name="Haridas S."/>
            <person name="Kuo A."/>
            <person name="Mondo S."/>
            <person name="Pangilinan J."/>
            <person name="Riley R."/>
            <person name="LaButti K."/>
            <person name="Andreopoulos B."/>
            <person name="Lipzen A."/>
            <person name="Chen C."/>
            <person name="Yan M."/>
            <person name="Daum C."/>
            <person name="Ng V."/>
            <person name="Clum A."/>
            <person name="Steindorff A."/>
            <person name="Ohm R.A."/>
            <person name="Martin F."/>
            <person name="Silar P."/>
            <person name="Natvig D.O."/>
            <person name="Lalanne C."/>
            <person name="Gautier V."/>
            <person name="Ament-Velasquez S.L."/>
            <person name="Kruys A."/>
            <person name="Hutchinson M.I."/>
            <person name="Powell A.J."/>
            <person name="Barry K."/>
            <person name="Miller A.N."/>
            <person name="Grigoriev I.V."/>
            <person name="Debuchy R."/>
            <person name="Gladieux P."/>
            <person name="Hiltunen Thoren M."/>
            <person name="Johannesson H."/>
        </authorList>
    </citation>
    <scope>NUCLEOTIDE SEQUENCE</scope>
    <source>
        <strain evidence="1">CBS 315.58</strain>
    </source>
</reference>
<name>A0AAN6XSE1_9PEZI</name>
<organism evidence="1 2">
    <name type="scientific">Triangularia verruculosa</name>
    <dbReference type="NCBI Taxonomy" id="2587418"/>
    <lineage>
        <taxon>Eukaryota</taxon>
        <taxon>Fungi</taxon>
        <taxon>Dikarya</taxon>
        <taxon>Ascomycota</taxon>
        <taxon>Pezizomycotina</taxon>
        <taxon>Sordariomycetes</taxon>
        <taxon>Sordariomycetidae</taxon>
        <taxon>Sordariales</taxon>
        <taxon>Podosporaceae</taxon>
        <taxon>Triangularia</taxon>
    </lineage>
</organism>
<proteinExistence type="predicted"/>
<keyword evidence="2" id="KW-1185">Reference proteome</keyword>
<protein>
    <submittedName>
        <fullName evidence="1">Uncharacterized protein</fullName>
    </submittedName>
</protein>
<gene>
    <name evidence="1" type="ORF">QBC40DRAFT_216042</name>
</gene>
<dbReference type="AlphaFoldDB" id="A0AAN6XSE1"/>
<sequence length="323" mass="36901">MVNLRDLLLEPALPGDTATFHRLPGAALPNLTHKQWVQGYHEVRALEVYTNPGLDIINNVFGLEDALDVCLLNRDVHPLNDTSEWFQSEGDSVRAFYTHISLPLQLAFKADDGRPFIIQRSESGPLGPTQVPQTVDFTWGYGNCCLIIGEMKKHGIIDPPRWNGLLEVNSNRRWLGKELRGYCHKYQCFAASVFDGKDLLILVFQAENPQQIQDQNCPVTGLLFSRDCATLRYGLFRAATYQIRRMQARTALAVEDLDGYARGFRWWSGDPYWVDGNGGEYDEHPNGYIRLLDPSGPWYWADANGNPVLYHDGERVWDMRRLW</sequence>
<evidence type="ECO:0000313" key="1">
    <source>
        <dbReference type="EMBL" id="KAK4204856.1"/>
    </source>
</evidence>
<dbReference type="Proteomes" id="UP001303160">
    <property type="component" value="Unassembled WGS sequence"/>
</dbReference>
<dbReference type="EMBL" id="MU863879">
    <property type="protein sequence ID" value="KAK4204856.1"/>
    <property type="molecule type" value="Genomic_DNA"/>
</dbReference>